<dbReference type="PANTHER" id="PTHR32026:SF10">
    <property type="entry name" value="METHYLTRANSFERASE-LIKE PROTEIN 24-RELATED"/>
    <property type="match status" value="1"/>
</dbReference>
<gene>
    <name evidence="4" type="ORF">CTEN0397_LOCUS5903</name>
</gene>
<dbReference type="AlphaFoldDB" id="A0A7S1D137"/>
<keyword evidence="2" id="KW-0732">Signal</keyword>
<protein>
    <recommendedName>
        <fullName evidence="3">Methyltransferase domain-containing protein</fullName>
    </recommendedName>
</protein>
<dbReference type="EMBL" id="HBFW01009108">
    <property type="protein sequence ID" value="CAD8934870.1"/>
    <property type="molecule type" value="Transcribed_RNA"/>
</dbReference>
<dbReference type="InterPro" id="IPR026913">
    <property type="entry name" value="METTL24"/>
</dbReference>
<evidence type="ECO:0000256" key="2">
    <source>
        <dbReference type="SAM" id="SignalP"/>
    </source>
</evidence>
<dbReference type="InterPro" id="IPR025714">
    <property type="entry name" value="Methyltranfer_dom"/>
</dbReference>
<feature type="signal peptide" evidence="2">
    <location>
        <begin position="1"/>
        <end position="20"/>
    </location>
</feature>
<evidence type="ECO:0000259" key="3">
    <source>
        <dbReference type="Pfam" id="PF13383"/>
    </source>
</evidence>
<evidence type="ECO:0000256" key="1">
    <source>
        <dbReference type="SAM" id="MobiDB-lite"/>
    </source>
</evidence>
<accession>A0A7S1D137</accession>
<evidence type="ECO:0000313" key="4">
    <source>
        <dbReference type="EMBL" id="CAD8934870.1"/>
    </source>
</evidence>
<dbReference type="PANTHER" id="PTHR32026">
    <property type="entry name" value="METHYLTRANSFERASE-LIKE PROTEIN 24"/>
    <property type="match status" value="1"/>
</dbReference>
<proteinExistence type="predicted"/>
<reference evidence="4" key="1">
    <citation type="submission" date="2021-01" db="EMBL/GenBank/DDBJ databases">
        <authorList>
            <person name="Corre E."/>
            <person name="Pelletier E."/>
            <person name="Niang G."/>
            <person name="Scheremetjew M."/>
            <person name="Finn R."/>
            <person name="Kale V."/>
            <person name="Holt S."/>
            <person name="Cochrane G."/>
            <person name="Meng A."/>
            <person name="Brown T."/>
            <person name="Cohen L."/>
        </authorList>
    </citation>
    <scope>NUCLEOTIDE SEQUENCE</scope>
    <source>
        <strain evidence="4">ECT3854</strain>
    </source>
</reference>
<feature type="region of interest" description="Disordered" evidence="1">
    <location>
        <begin position="32"/>
        <end position="59"/>
    </location>
</feature>
<organism evidence="4">
    <name type="scientific">Cyclophora tenuis</name>
    <name type="common">Marine diatom</name>
    <dbReference type="NCBI Taxonomy" id="216820"/>
    <lineage>
        <taxon>Eukaryota</taxon>
        <taxon>Sar</taxon>
        <taxon>Stramenopiles</taxon>
        <taxon>Ochrophyta</taxon>
        <taxon>Bacillariophyta</taxon>
        <taxon>Fragilariophyceae</taxon>
        <taxon>Fragilariophycidae</taxon>
        <taxon>Cyclophorales</taxon>
        <taxon>Cyclophoraceae</taxon>
        <taxon>Cyclophora</taxon>
    </lineage>
</organism>
<feature type="chain" id="PRO_5031493800" description="Methyltransferase domain-containing protein" evidence="2">
    <location>
        <begin position="21"/>
        <end position="287"/>
    </location>
</feature>
<feature type="compositionally biased region" description="Low complexity" evidence="1">
    <location>
        <begin position="48"/>
        <end position="58"/>
    </location>
</feature>
<dbReference type="Pfam" id="PF13383">
    <property type="entry name" value="Methyltransf_22"/>
    <property type="match status" value="1"/>
</dbReference>
<feature type="domain" description="Methyltransferase" evidence="3">
    <location>
        <begin position="111"/>
        <end position="265"/>
    </location>
</feature>
<name>A0A7S1D137_CYCTE</name>
<sequence>MLRSTSILLVLCCILVFVRFFGDDQLVEPSKKATLSDGDKNKKQKLKSSSSSSSSSPSLYRQQKAELLLNDTFGDVQKRVREWKDALPSHYGRAQFAKGMNQHKHNRFFPFQLMATCRSITEVGRDSKTADGKFDDDSKMICGLGDDSQIFQQDGCIIYSIGGNNEWLFEEQLLKLTKCEIHTFDCTGPKSRFGHQPQHPRSFFHHICLGDSYVPAIPKERCNQNHMICGEIMSLADIQQRLKHTHVELIKMDIEGYEIPLMHSWWRYGEGQGDDDDDNNNNATTIR</sequence>